<proteinExistence type="predicted"/>
<feature type="non-terminal residue" evidence="1">
    <location>
        <position position="1"/>
    </location>
</feature>
<dbReference type="AlphaFoldDB" id="A0A0F9LLI0"/>
<protein>
    <recommendedName>
        <fullName evidence="2">FCP1 homology domain-containing protein</fullName>
    </recommendedName>
</protein>
<name>A0A0F9LLI0_9ZZZZ</name>
<sequence length="55" mass="6126">YATPSTLLIDDSGENVRNFKRAGGQAILFPRPWNNVHGADPLNHVKRGILRILSE</sequence>
<reference evidence="1" key="1">
    <citation type="journal article" date="2015" name="Nature">
        <title>Complex archaea that bridge the gap between prokaryotes and eukaryotes.</title>
        <authorList>
            <person name="Spang A."/>
            <person name="Saw J.H."/>
            <person name="Jorgensen S.L."/>
            <person name="Zaremba-Niedzwiedzka K."/>
            <person name="Martijn J."/>
            <person name="Lind A.E."/>
            <person name="van Eijk R."/>
            <person name="Schleper C."/>
            <person name="Guy L."/>
            <person name="Ettema T.J."/>
        </authorList>
    </citation>
    <scope>NUCLEOTIDE SEQUENCE</scope>
</reference>
<evidence type="ECO:0000313" key="1">
    <source>
        <dbReference type="EMBL" id="KKM88021.1"/>
    </source>
</evidence>
<accession>A0A0F9LLI0</accession>
<dbReference type="EMBL" id="LAZR01007018">
    <property type="protein sequence ID" value="KKM88021.1"/>
    <property type="molecule type" value="Genomic_DNA"/>
</dbReference>
<dbReference type="InterPro" id="IPR036412">
    <property type="entry name" value="HAD-like_sf"/>
</dbReference>
<dbReference type="InterPro" id="IPR023214">
    <property type="entry name" value="HAD_sf"/>
</dbReference>
<dbReference type="SUPFAM" id="SSF56784">
    <property type="entry name" value="HAD-like"/>
    <property type="match status" value="1"/>
</dbReference>
<dbReference type="Gene3D" id="3.40.50.1000">
    <property type="entry name" value="HAD superfamily/HAD-like"/>
    <property type="match status" value="1"/>
</dbReference>
<comment type="caution">
    <text evidence="1">The sequence shown here is derived from an EMBL/GenBank/DDBJ whole genome shotgun (WGS) entry which is preliminary data.</text>
</comment>
<organism evidence="1">
    <name type="scientific">marine sediment metagenome</name>
    <dbReference type="NCBI Taxonomy" id="412755"/>
    <lineage>
        <taxon>unclassified sequences</taxon>
        <taxon>metagenomes</taxon>
        <taxon>ecological metagenomes</taxon>
    </lineage>
</organism>
<gene>
    <name evidence="1" type="ORF">LCGC14_1263130</name>
</gene>
<evidence type="ECO:0008006" key="2">
    <source>
        <dbReference type="Google" id="ProtNLM"/>
    </source>
</evidence>